<proteinExistence type="inferred from homology"/>
<dbReference type="InterPro" id="IPR046358">
    <property type="entry name" value="Flagellin_C"/>
</dbReference>
<evidence type="ECO:0000259" key="4">
    <source>
        <dbReference type="Pfam" id="PF00669"/>
    </source>
</evidence>
<dbReference type="GO" id="GO:0071973">
    <property type="term" value="P:bacterial-type flagellum-dependent cell motility"/>
    <property type="evidence" value="ECO:0007669"/>
    <property type="project" value="InterPro"/>
</dbReference>
<feature type="domain" description="Flagellin C-terminal" evidence="5">
    <location>
        <begin position="224"/>
        <end position="306"/>
    </location>
</feature>
<comment type="similarity">
    <text evidence="2">Belongs to the bacterial flagellin family.</text>
</comment>
<dbReference type="RefSeq" id="WP_209407088.1">
    <property type="nucleotide sequence ID" value="NZ_JAGIYQ010000014.1"/>
</dbReference>
<dbReference type="PANTHER" id="PTHR42792:SF1">
    <property type="entry name" value="FLAGELLAR HOOK-ASSOCIATED PROTEIN 3"/>
    <property type="match status" value="1"/>
</dbReference>
<dbReference type="SUPFAM" id="SSF64518">
    <property type="entry name" value="Phase 1 flagellin"/>
    <property type="match status" value="1"/>
</dbReference>
<dbReference type="Pfam" id="PF00700">
    <property type="entry name" value="Flagellin_C"/>
    <property type="match status" value="1"/>
</dbReference>
<dbReference type="InterPro" id="IPR001492">
    <property type="entry name" value="Flagellin"/>
</dbReference>
<sequence length="307" mass="33815">MRVTQSMISNNMLTNLSNSYSKLDQYNSQLASGKKINKPSDDPVIAMKGIYYRSDVTQVEQYKRNLDEATNWVESSDDALNLVTNSLQRIRELTVQGASDTNSAESRKALAEEVRQLIDHIGTIGNTMVGDKYIFNGVDTTTKPVNYTTSIDPLNPGQIDTSTIVKANFYTNNSNYNVEVSKGVNVSTNVDPSTIFDPNTFKQLADLHNALVTDNTSAINTSLGQVDTIIQNVLTARTKIGATQNRVDMISDRLGNQEVVANRIMSNNEDANVEEVITKLKTQESVQNAALGVGARIIQPTLLDFLR</sequence>
<evidence type="ECO:0000313" key="7">
    <source>
        <dbReference type="Proteomes" id="UP000682134"/>
    </source>
</evidence>
<keyword evidence="6" id="KW-0966">Cell projection</keyword>
<keyword evidence="7" id="KW-1185">Reference proteome</keyword>
<dbReference type="PANTHER" id="PTHR42792">
    <property type="entry name" value="FLAGELLIN"/>
    <property type="match status" value="1"/>
</dbReference>
<keyword evidence="6" id="KW-0969">Cilium</keyword>
<dbReference type="Proteomes" id="UP000682134">
    <property type="component" value="Unassembled WGS sequence"/>
</dbReference>
<dbReference type="Pfam" id="PF00669">
    <property type="entry name" value="Flagellin_N"/>
    <property type="match status" value="1"/>
</dbReference>
<evidence type="ECO:0000256" key="2">
    <source>
        <dbReference type="ARBA" id="ARBA00005709"/>
    </source>
</evidence>
<evidence type="ECO:0000256" key="1">
    <source>
        <dbReference type="ARBA" id="ARBA00004365"/>
    </source>
</evidence>
<comment type="subcellular location">
    <subcellularLocation>
        <location evidence="1">Bacterial flagellum</location>
    </subcellularLocation>
</comment>
<dbReference type="EMBL" id="JAGIYQ010000014">
    <property type="protein sequence ID" value="MBP0726743.1"/>
    <property type="molecule type" value="Genomic_DNA"/>
</dbReference>
<reference evidence="6" key="1">
    <citation type="submission" date="2021-04" db="EMBL/GenBank/DDBJ databases">
        <title>Genome seq and assembly of Bacillus sp.</title>
        <authorList>
            <person name="Chhetri G."/>
        </authorList>
    </citation>
    <scope>NUCLEOTIDE SEQUENCE</scope>
    <source>
        <strain evidence="6">RG28</strain>
    </source>
</reference>
<feature type="domain" description="Flagellin N-terminal" evidence="4">
    <location>
        <begin position="5"/>
        <end position="139"/>
    </location>
</feature>
<name>A0A940NSI6_9BACI</name>
<dbReference type="InterPro" id="IPR001029">
    <property type="entry name" value="Flagellin_N"/>
</dbReference>
<dbReference type="GO" id="GO:0005198">
    <property type="term" value="F:structural molecule activity"/>
    <property type="evidence" value="ECO:0007669"/>
    <property type="project" value="InterPro"/>
</dbReference>
<dbReference type="Gene3D" id="1.20.1330.10">
    <property type="entry name" value="f41 fragment of flagellin, N-terminal domain"/>
    <property type="match status" value="1"/>
</dbReference>
<comment type="caution">
    <text evidence="6">The sequence shown here is derived from an EMBL/GenBank/DDBJ whole genome shotgun (WGS) entry which is preliminary data.</text>
</comment>
<dbReference type="NCBIfam" id="TIGR02550">
    <property type="entry name" value="flagell_flgL"/>
    <property type="match status" value="1"/>
</dbReference>
<gene>
    <name evidence="6" type="primary">flgL</name>
    <name evidence="6" type="ORF">J5Y03_16415</name>
</gene>
<keyword evidence="3" id="KW-0975">Bacterial flagellum</keyword>
<evidence type="ECO:0000256" key="3">
    <source>
        <dbReference type="ARBA" id="ARBA00023143"/>
    </source>
</evidence>
<organism evidence="6 7">
    <name type="scientific">Gottfriedia endophytica</name>
    <dbReference type="NCBI Taxonomy" id="2820819"/>
    <lineage>
        <taxon>Bacteria</taxon>
        <taxon>Bacillati</taxon>
        <taxon>Bacillota</taxon>
        <taxon>Bacilli</taxon>
        <taxon>Bacillales</taxon>
        <taxon>Bacillaceae</taxon>
        <taxon>Gottfriedia</taxon>
    </lineage>
</organism>
<dbReference type="AlphaFoldDB" id="A0A940NSI6"/>
<accession>A0A940NSI6</accession>
<dbReference type="InterPro" id="IPR013384">
    <property type="entry name" value="Flagell_FlgL"/>
</dbReference>
<evidence type="ECO:0000313" key="6">
    <source>
        <dbReference type="EMBL" id="MBP0726743.1"/>
    </source>
</evidence>
<evidence type="ECO:0000259" key="5">
    <source>
        <dbReference type="Pfam" id="PF00700"/>
    </source>
</evidence>
<dbReference type="GO" id="GO:0009424">
    <property type="term" value="C:bacterial-type flagellum hook"/>
    <property type="evidence" value="ECO:0007669"/>
    <property type="project" value="InterPro"/>
</dbReference>
<protein>
    <submittedName>
        <fullName evidence="6">Flagellar hook-associated protein FlgL</fullName>
    </submittedName>
</protein>
<keyword evidence="6" id="KW-0282">Flagellum</keyword>